<gene>
    <name evidence="2" type="ORF">GQF01_28790</name>
</gene>
<sequence>MSLYVKPYSGMVITEDVIFEPGEYVFSDGLGLIVAGDGISIDGNGAIIRGRGREGNIHTYSGIGLLASGISHVTVKNTTIRGFQTGMKVMNGSNWTILNNDLSYNYSDPDYGWGDGEPFGAIHLESVTHSTIKGNKGNYNWNGLHLKNCEINVIEHNDMSHCTNVCLKLWRSSNNTFSNNNFSYGIRIAPGEVHARDSTSALIESGSNKNRFYANDFTYGGDGVFIRSLNGWVSTDNYFEGNDASYAHNNAWEVWDPGNTFVNNKGNHSSYGFWLGGSCHAVLIGNEAAYNGVRIANAPEPFGNAGIAVVNGSSSHFIMRNNHIHHNKSAGLAIGFKQGYEAYHWIIEQNEITDNDTYGIYMKHAEWINISANVMANNRLGDVHPDVNVKNVAISSETTQKAAPQAKVNLLTSQATAGQPISFTASESVDVEGGALVYRWEMGDGTVQEQPEITHIYENPGFYRVALTVSSGLLSDLAWYDLYVLPHPDTVLLAVDAALTQITHVVPDQFASITQDRDNAVQKGQSVYLRSASTLTRIRLDISTPDRQLFQLNQATQFAFWMKYHHEMWGGFTQDGLKLRFMQDDQNSIHYLCKAPIFNWSKIASEARYGWSYFQVPLVTAADAQTFNESSDTWHVKITGNPQFSKLQNVVIEYSSHGGQFHVWLDEIVFL</sequence>
<dbReference type="Gene3D" id="2.60.40.10">
    <property type="entry name" value="Immunoglobulins"/>
    <property type="match status" value="1"/>
</dbReference>
<dbReference type="EMBL" id="WTUZ01000038">
    <property type="protein sequence ID" value="MZQ86102.1"/>
    <property type="molecule type" value="Genomic_DNA"/>
</dbReference>
<dbReference type="Pfam" id="PF18911">
    <property type="entry name" value="PKD_4"/>
    <property type="match status" value="1"/>
</dbReference>
<proteinExistence type="predicted"/>
<dbReference type="AlphaFoldDB" id="A0A6L8V8V4"/>
<dbReference type="RefSeq" id="WP_161410411.1">
    <property type="nucleotide sequence ID" value="NZ_WTUZ01000038.1"/>
</dbReference>
<dbReference type="SMART" id="SM00089">
    <property type="entry name" value="PKD"/>
    <property type="match status" value="1"/>
</dbReference>
<dbReference type="Proteomes" id="UP000481087">
    <property type="component" value="Unassembled WGS sequence"/>
</dbReference>
<dbReference type="PROSITE" id="PS50093">
    <property type="entry name" value="PKD"/>
    <property type="match status" value="1"/>
</dbReference>
<evidence type="ECO:0000313" key="2">
    <source>
        <dbReference type="EMBL" id="MZQ86102.1"/>
    </source>
</evidence>
<dbReference type="InterPro" id="IPR006626">
    <property type="entry name" value="PbH1"/>
</dbReference>
<reference evidence="2 3" key="1">
    <citation type="submission" date="2019-12" db="EMBL/GenBank/DDBJ databases">
        <title>Paenibacillus sp. nov. sp. isolated from soil.</title>
        <authorList>
            <person name="Kim J."/>
            <person name="Jeong S.E."/>
            <person name="Jung H.S."/>
            <person name="Jeon C.O."/>
        </authorList>
    </citation>
    <scope>NUCLEOTIDE SEQUENCE [LARGE SCALE GENOMIC DNA]</scope>
    <source>
        <strain evidence="2 3">5J-6</strain>
    </source>
</reference>
<dbReference type="Pfam" id="PF13229">
    <property type="entry name" value="Beta_helix"/>
    <property type="match status" value="2"/>
</dbReference>
<evidence type="ECO:0000313" key="3">
    <source>
        <dbReference type="Proteomes" id="UP000481087"/>
    </source>
</evidence>
<dbReference type="InterPro" id="IPR039448">
    <property type="entry name" value="Beta_helix"/>
</dbReference>
<dbReference type="InterPro" id="IPR022409">
    <property type="entry name" value="PKD/Chitinase_dom"/>
</dbReference>
<dbReference type="InterPro" id="IPR013783">
    <property type="entry name" value="Ig-like_fold"/>
</dbReference>
<dbReference type="SMART" id="SM00710">
    <property type="entry name" value="PbH1"/>
    <property type="match status" value="10"/>
</dbReference>
<dbReference type="InterPro" id="IPR011050">
    <property type="entry name" value="Pectin_lyase_fold/virulence"/>
</dbReference>
<dbReference type="InterPro" id="IPR022441">
    <property type="entry name" value="Para_beta_helix_rpt-2"/>
</dbReference>
<feature type="domain" description="PKD" evidence="1">
    <location>
        <begin position="404"/>
        <end position="471"/>
    </location>
</feature>
<dbReference type="NCBIfam" id="TIGR03804">
    <property type="entry name" value="para_beta_helix"/>
    <property type="match status" value="1"/>
</dbReference>
<dbReference type="CDD" id="cd00146">
    <property type="entry name" value="PKD"/>
    <property type="match status" value="1"/>
</dbReference>
<protein>
    <submittedName>
        <fullName evidence="2">PKD domain-containing protein</fullName>
    </submittedName>
</protein>
<accession>A0A6L8V8V4</accession>
<dbReference type="InterPro" id="IPR035986">
    <property type="entry name" value="PKD_dom_sf"/>
</dbReference>
<evidence type="ECO:0000259" key="1">
    <source>
        <dbReference type="PROSITE" id="PS50093"/>
    </source>
</evidence>
<organism evidence="2 3">
    <name type="scientific">Paenibacillus silvestris</name>
    <dbReference type="NCBI Taxonomy" id="2606219"/>
    <lineage>
        <taxon>Bacteria</taxon>
        <taxon>Bacillati</taxon>
        <taxon>Bacillota</taxon>
        <taxon>Bacilli</taxon>
        <taxon>Bacillales</taxon>
        <taxon>Paenibacillaceae</taxon>
        <taxon>Paenibacillus</taxon>
    </lineage>
</organism>
<dbReference type="InterPro" id="IPR000601">
    <property type="entry name" value="PKD_dom"/>
</dbReference>
<dbReference type="SUPFAM" id="SSF51126">
    <property type="entry name" value="Pectin lyase-like"/>
    <property type="match status" value="2"/>
</dbReference>
<dbReference type="InterPro" id="IPR012334">
    <property type="entry name" value="Pectin_lyas_fold"/>
</dbReference>
<name>A0A6L8V8V4_9BACL</name>
<dbReference type="SUPFAM" id="SSF49299">
    <property type="entry name" value="PKD domain"/>
    <property type="match status" value="1"/>
</dbReference>
<dbReference type="Gene3D" id="2.160.20.10">
    <property type="entry name" value="Single-stranded right-handed beta-helix, Pectin lyase-like"/>
    <property type="match status" value="2"/>
</dbReference>
<keyword evidence="3" id="KW-1185">Reference proteome</keyword>
<comment type="caution">
    <text evidence="2">The sequence shown here is derived from an EMBL/GenBank/DDBJ whole genome shotgun (WGS) entry which is preliminary data.</text>
</comment>